<dbReference type="Proteomes" id="UP000285376">
    <property type="component" value="Unassembled WGS sequence"/>
</dbReference>
<evidence type="ECO:0000256" key="1">
    <source>
        <dbReference type="ARBA" id="ARBA00001917"/>
    </source>
</evidence>
<evidence type="ECO:0000313" key="10">
    <source>
        <dbReference type="EMBL" id="RHW45478.1"/>
    </source>
</evidence>
<dbReference type="EMBL" id="QWLM01000009">
    <property type="protein sequence ID" value="RHW45478.1"/>
    <property type="molecule type" value="Genomic_DNA"/>
</dbReference>
<evidence type="ECO:0000256" key="7">
    <source>
        <dbReference type="ARBA" id="ARBA00023033"/>
    </source>
</evidence>
<dbReference type="AlphaFoldDB" id="A0A417Z4W2"/>
<keyword evidence="4" id="KW-0285">Flavoprotein</keyword>
<dbReference type="InterPro" id="IPR013785">
    <property type="entry name" value="Aldolase_TIM"/>
</dbReference>
<sequence>MFSFESLELPVVAAPMAGGPTTTELVIDTSKAGGWGVLAGGNKDVDTMAREVRDVQDAGVAAGVNLFIPGPQSTDAEALAGLREKLGPIAKKFDVELGEPSWDDDDYGAKLDWLVTHPVDVVTFTFGLPSAEDVTALRGVGTSLGAMVTSPEDARAAVERGMDFLIVQGPDAGGHQSTFDLYAEPSDVALPQLFDDVRGAVDVPLLAAGGIATPADTQAALDAGAVAVQAGTAYLRSSSAGSSLTHRLALASDDFSGTGLTRAFSGRYARGLANEFMAMFDGITAVTPAAYPEVNRLLAPLRKKAAETGDPQWTHLWAGEGWRRSAAAMPGRVIEGDAGRITRWLAGRES</sequence>
<name>A0A417Z4W2_9MICO</name>
<comment type="caution">
    <text evidence="10">The sequence shown here is derived from an EMBL/GenBank/DDBJ whole genome shotgun (WGS) entry which is preliminary data.</text>
</comment>
<dbReference type="CDD" id="cd04730">
    <property type="entry name" value="NPD_like"/>
    <property type="match status" value="1"/>
</dbReference>
<evidence type="ECO:0000256" key="8">
    <source>
        <dbReference type="ARBA" id="ARBA00031155"/>
    </source>
</evidence>
<dbReference type="RefSeq" id="WP_118913535.1">
    <property type="nucleotide sequence ID" value="NZ_CBCRVH010000010.1"/>
</dbReference>
<evidence type="ECO:0000256" key="9">
    <source>
        <dbReference type="ARBA" id="ARBA00049401"/>
    </source>
</evidence>
<dbReference type="SUPFAM" id="SSF51412">
    <property type="entry name" value="Inosine monophosphate dehydrogenase (IMPDH)"/>
    <property type="match status" value="1"/>
</dbReference>
<dbReference type="GO" id="GO:0018580">
    <property type="term" value="F:nitronate monooxygenase activity"/>
    <property type="evidence" value="ECO:0007669"/>
    <property type="project" value="InterPro"/>
</dbReference>
<evidence type="ECO:0000313" key="11">
    <source>
        <dbReference type="Proteomes" id="UP000285376"/>
    </source>
</evidence>
<reference evidence="10 11" key="1">
    <citation type="submission" date="2018-08" db="EMBL/GenBank/DDBJ databases">
        <title>Whole genome sequence analysis of Dermacoccus abyssi bacteria isolated from Deep Mariana trench Micromonospora spp reveals genes involved in the environmental adaptation and production of secondary metabolites.</title>
        <authorList>
            <person name="Abdel-Mageed W.M."/>
            <person name="Lehri B."/>
            <person name="Nouioui I."/>
            <person name="Goodfellow I."/>
            <person name="Jaspars M."/>
            <person name="Karlyshev A."/>
        </authorList>
    </citation>
    <scope>NUCLEOTIDE SEQUENCE [LARGE SCALE GENOMIC DNA]</scope>
    <source>
        <strain evidence="10 11">MT1.1</strain>
    </source>
</reference>
<protein>
    <recommendedName>
        <fullName evidence="8">Propionate 3-nitronate monooxygenase</fullName>
    </recommendedName>
</protein>
<keyword evidence="7 10" id="KW-0503">Monooxygenase</keyword>
<evidence type="ECO:0000256" key="6">
    <source>
        <dbReference type="ARBA" id="ARBA00023002"/>
    </source>
</evidence>
<proteinExistence type="inferred from homology"/>
<organism evidence="10 11">
    <name type="scientific">Dermacoccus abyssi</name>
    <dbReference type="NCBI Taxonomy" id="322596"/>
    <lineage>
        <taxon>Bacteria</taxon>
        <taxon>Bacillati</taxon>
        <taxon>Actinomycetota</taxon>
        <taxon>Actinomycetes</taxon>
        <taxon>Micrococcales</taxon>
        <taxon>Dermacoccaceae</taxon>
        <taxon>Dermacoccus</taxon>
    </lineage>
</organism>
<gene>
    <name evidence="10" type="ORF">D1832_08785</name>
</gene>
<dbReference type="InterPro" id="IPR004136">
    <property type="entry name" value="NMO"/>
</dbReference>
<dbReference type="Gene3D" id="3.20.20.70">
    <property type="entry name" value="Aldolase class I"/>
    <property type="match status" value="1"/>
</dbReference>
<keyword evidence="3" id="KW-0216">Detoxification</keyword>
<keyword evidence="5" id="KW-0288">FMN</keyword>
<dbReference type="Pfam" id="PF03060">
    <property type="entry name" value="NMO"/>
    <property type="match status" value="1"/>
</dbReference>
<dbReference type="PANTHER" id="PTHR42747">
    <property type="entry name" value="NITRONATE MONOOXYGENASE-RELATED"/>
    <property type="match status" value="1"/>
</dbReference>
<comment type="similarity">
    <text evidence="2">Belongs to the nitronate monooxygenase family. NMO class I subfamily.</text>
</comment>
<evidence type="ECO:0000256" key="4">
    <source>
        <dbReference type="ARBA" id="ARBA00022630"/>
    </source>
</evidence>
<evidence type="ECO:0000256" key="2">
    <source>
        <dbReference type="ARBA" id="ARBA00009881"/>
    </source>
</evidence>
<evidence type="ECO:0000256" key="3">
    <source>
        <dbReference type="ARBA" id="ARBA00022575"/>
    </source>
</evidence>
<comment type="cofactor">
    <cofactor evidence="1">
        <name>FMN</name>
        <dbReference type="ChEBI" id="CHEBI:58210"/>
    </cofactor>
</comment>
<accession>A0A417Z4W2</accession>
<dbReference type="PANTHER" id="PTHR42747:SF3">
    <property type="entry name" value="NITRONATE MONOOXYGENASE-RELATED"/>
    <property type="match status" value="1"/>
</dbReference>
<keyword evidence="6" id="KW-0560">Oxidoreductase</keyword>
<evidence type="ECO:0000256" key="5">
    <source>
        <dbReference type="ARBA" id="ARBA00022643"/>
    </source>
</evidence>
<comment type="catalytic activity">
    <reaction evidence="9">
        <text>3 propionate 3-nitronate + 3 O2 + H2O = 3 3-oxopropanoate + 2 nitrate + nitrite + H2O2 + 3 H(+)</text>
        <dbReference type="Rhea" id="RHEA:57332"/>
        <dbReference type="ChEBI" id="CHEBI:15377"/>
        <dbReference type="ChEBI" id="CHEBI:15378"/>
        <dbReference type="ChEBI" id="CHEBI:15379"/>
        <dbReference type="ChEBI" id="CHEBI:16240"/>
        <dbReference type="ChEBI" id="CHEBI:16301"/>
        <dbReference type="ChEBI" id="CHEBI:17632"/>
        <dbReference type="ChEBI" id="CHEBI:33190"/>
        <dbReference type="ChEBI" id="CHEBI:136067"/>
    </reaction>
</comment>
<dbReference type="GO" id="GO:0009636">
    <property type="term" value="P:response to toxic substance"/>
    <property type="evidence" value="ECO:0007669"/>
    <property type="project" value="UniProtKB-KW"/>
</dbReference>